<keyword evidence="1" id="KW-1185">Reference proteome</keyword>
<sequence length="116" mass="13112">MAQTKEERSNICQLAHRQRTMGGIPRPFNTSITPTYPIFGYPPFPMVPAQIPGFASQHGERMHGHMIAQNRSHPFQHSYPQSAISANNMRNRWNNERVAQVPTTAAAFSVFNPFGF</sequence>
<dbReference type="AlphaFoldDB" id="A0A6J0ZVB3"/>
<name>A0A6J0ZVB3_9ROSI</name>
<accession>A0A6J0ZVB3</accession>
<reference evidence="2" key="1">
    <citation type="submission" date="2025-08" db="UniProtKB">
        <authorList>
            <consortium name="RefSeq"/>
        </authorList>
    </citation>
    <scope>IDENTIFICATION</scope>
    <source>
        <tissue evidence="2">Leaf</tissue>
    </source>
</reference>
<evidence type="ECO:0000313" key="2">
    <source>
        <dbReference type="RefSeq" id="XP_021278620.1"/>
    </source>
</evidence>
<protein>
    <submittedName>
        <fullName evidence="2">Uncharacterized protein LOC110412418</fullName>
    </submittedName>
</protein>
<evidence type="ECO:0000313" key="1">
    <source>
        <dbReference type="Proteomes" id="UP000504621"/>
    </source>
</evidence>
<proteinExistence type="predicted"/>
<dbReference type="GeneID" id="110412418"/>
<dbReference type="Proteomes" id="UP000504621">
    <property type="component" value="Unplaced"/>
</dbReference>
<gene>
    <name evidence="2" type="primary">LOC110412418</name>
</gene>
<dbReference type="RefSeq" id="XP_021278620.1">
    <property type="nucleotide sequence ID" value="XM_021422945.1"/>
</dbReference>
<organism evidence="1 2">
    <name type="scientific">Herrania umbratica</name>
    <dbReference type="NCBI Taxonomy" id="108875"/>
    <lineage>
        <taxon>Eukaryota</taxon>
        <taxon>Viridiplantae</taxon>
        <taxon>Streptophyta</taxon>
        <taxon>Embryophyta</taxon>
        <taxon>Tracheophyta</taxon>
        <taxon>Spermatophyta</taxon>
        <taxon>Magnoliopsida</taxon>
        <taxon>eudicotyledons</taxon>
        <taxon>Gunneridae</taxon>
        <taxon>Pentapetalae</taxon>
        <taxon>rosids</taxon>
        <taxon>malvids</taxon>
        <taxon>Malvales</taxon>
        <taxon>Malvaceae</taxon>
        <taxon>Byttnerioideae</taxon>
        <taxon>Herrania</taxon>
    </lineage>
</organism>